<gene>
    <name evidence="1" type="ORF">AYP45_09705</name>
</gene>
<dbReference type="EMBL" id="AYTS01000085">
    <property type="protein sequence ID" value="OOP56323.1"/>
    <property type="molecule type" value="Genomic_DNA"/>
</dbReference>
<evidence type="ECO:0000313" key="1">
    <source>
        <dbReference type="EMBL" id="OOP56323.1"/>
    </source>
</evidence>
<sequence>MSQGILSAENTVQGDGIFLSRFIVPRMIESGIFSCSFYPKCHWVTQKTQIDRSVVLIFVYKGITEVDFRIAKIVWRIWVIRKGNLSQDV</sequence>
<dbReference type="Proteomes" id="UP000189681">
    <property type="component" value="Unassembled WGS sequence"/>
</dbReference>
<evidence type="ECO:0000313" key="2">
    <source>
        <dbReference type="Proteomes" id="UP000189681"/>
    </source>
</evidence>
<accession>A0A1V4AT61</accession>
<dbReference type="AlphaFoldDB" id="A0A1V4AT61"/>
<comment type="caution">
    <text evidence="1">The sequence shown here is derived from an EMBL/GenBank/DDBJ whole genome shotgun (WGS) entry which is preliminary data.</text>
</comment>
<proteinExistence type="predicted"/>
<protein>
    <submittedName>
        <fullName evidence="1">Uncharacterized protein</fullName>
    </submittedName>
</protein>
<organism evidence="1 2">
    <name type="scientific">Candidatus Brocadia carolinensis</name>
    <dbReference type="NCBI Taxonomy" id="1004156"/>
    <lineage>
        <taxon>Bacteria</taxon>
        <taxon>Pseudomonadati</taxon>
        <taxon>Planctomycetota</taxon>
        <taxon>Candidatus Brocadiia</taxon>
        <taxon>Candidatus Brocadiales</taxon>
        <taxon>Candidatus Brocadiaceae</taxon>
        <taxon>Candidatus Brocadia</taxon>
    </lineage>
</organism>
<name>A0A1V4AT61_9BACT</name>
<reference evidence="1 2" key="1">
    <citation type="journal article" date="2017" name="Water Res.">
        <title>Discovery and metagenomic analysis of an anammox bacterial enrichment related to Candidatus "Brocadia caroliniensis" in a full-scale glycerol-fed nitritation-denitritation separate centrate treatment process.</title>
        <authorList>
            <person name="Park H."/>
            <person name="Brotto A.C."/>
            <person name="van Loosdrecht M.C."/>
            <person name="Chandran K."/>
        </authorList>
    </citation>
    <scope>NUCLEOTIDE SEQUENCE [LARGE SCALE GENOMIC DNA]</scope>
    <source>
        <strain evidence="1">26THWARD</strain>
    </source>
</reference>